<evidence type="ECO:0000259" key="1">
    <source>
        <dbReference type="Pfam" id="PF00561"/>
    </source>
</evidence>
<dbReference type="PRINTS" id="PR00111">
    <property type="entry name" value="ABHYDROLASE"/>
</dbReference>
<dbReference type="EMBL" id="CP001154">
    <property type="protein sequence ID" value="ACO74261.1"/>
    <property type="molecule type" value="Genomic_DNA"/>
</dbReference>
<dbReference type="AlphaFoldDB" id="C1D721"/>
<keyword evidence="2" id="KW-0378">Hydrolase</keyword>
<dbReference type="PANTHER" id="PTHR43798">
    <property type="entry name" value="MONOACYLGLYCEROL LIPASE"/>
    <property type="match status" value="1"/>
</dbReference>
<dbReference type="PRINTS" id="PR00412">
    <property type="entry name" value="EPOXHYDRLASE"/>
</dbReference>
<dbReference type="STRING" id="557598.LHK_01271"/>
<keyword evidence="3" id="KW-1185">Reference proteome</keyword>
<accession>C1D721</accession>
<name>C1D721_LARHH</name>
<reference evidence="2 3" key="1">
    <citation type="journal article" date="2009" name="PLoS Genet.">
        <title>The complete genome and proteome of Laribacter hongkongensis reveal potential mechanisms for adaptations to different temperatures and habitats.</title>
        <authorList>
            <person name="Woo P.C."/>
            <person name="Lau S.K."/>
            <person name="Tse H."/>
            <person name="Teng J.L."/>
            <person name="Curreem S.O."/>
            <person name="Tsang A.K."/>
            <person name="Fan R.Y."/>
            <person name="Wong G.K."/>
            <person name="Huang Y."/>
            <person name="Loman N.J."/>
            <person name="Snyder L.A."/>
            <person name="Cai J.J."/>
            <person name="Huang J.D."/>
            <person name="Mak W."/>
            <person name="Pallen M.J."/>
            <person name="Lok S."/>
            <person name="Yuen K.Y."/>
        </authorList>
    </citation>
    <scope>NUCLEOTIDE SEQUENCE [LARGE SCALE GENOMIC DNA]</scope>
    <source>
        <strain evidence="2 3">HLHK9</strain>
    </source>
</reference>
<sequence>MENSRFNHHLRMTPCLLSRSLHLQLNHHRHHVRIWGDDDWPRLFMLHGWMDHSATFQFLAEAFIRSYQIIAPDWRGFGGSDWNSGSYYSPDYLADLDALLAHFSPRQPVHLIGHSMGGMIASLYAGIRPERVASLVSIEGFGMPDSQPANAPERYARWLEQKRSGMSFGPLTSLDMLAARMQWRQPHLTPERALWLAGQWTTTDPHGGLQYRADPRHKMVNPVLYRLEEAKACWRRITCPVLWVIGGAPEHSVSAQAVFNTLDERRSCFAKLSEVTIANAGHMVQQEQPEALAKAIEDFLSGIIA</sequence>
<dbReference type="InterPro" id="IPR000639">
    <property type="entry name" value="Epox_hydrolase-like"/>
</dbReference>
<organism evidence="2 3">
    <name type="scientific">Laribacter hongkongensis (strain HLHK9)</name>
    <dbReference type="NCBI Taxonomy" id="557598"/>
    <lineage>
        <taxon>Bacteria</taxon>
        <taxon>Pseudomonadati</taxon>
        <taxon>Pseudomonadota</taxon>
        <taxon>Betaproteobacteria</taxon>
        <taxon>Neisseriales</taxon>
        <taxon>Aquaspirillaceae</taxon>
        <taxon>Laribacter</taxon>
    </lineage>
</organism>
<dbReference type="eggNOG" id="COG2267">
    <property type="taxonomic scope" value="Bacteria"/>
</dbReference>
<dbReference type="KEGG" id="lhk:LHK_01271"/>
<gene>
    <name evidence="2" type="ordered locus">LHK_01271</name>
</gene>
<dbReference type="PANTHER" id="PTHR43798:SF33">
    <property type="entry name" value="HYDROLASE, PUTATIVE (AFU_ORTHOLOGUE AFUA_2G14860)-RELATED"/>
    <property type="match status" value="1"/>
</dbReference>
<evidence type="ECO:0000313" key="2">
    <source>
        <dbReference type="EMBL" id="ACO74261.1"/>
    </source>
</evidence>
<dbReference type="GO" id="GO:0016787">
    <property type="term" value="F:hydrolase activity"/>
    <property type="evidence" value="ECO:0007669"/>
    <property type="project" value="UniProtKB-KW"/>
</dbReference>
<dbReference type="InterPro" id="IPR000073">
    <property type="entry name" value="AB_hydrolase_1"/>
</dbReference>
<dbReference type="Pfam" id="PF00561">
    <property type="entry name" value="Abhydrolase_1"/>
    <property type="match status" value="1"/>
</dbReference>
<feature type="domain" description="AB hydrolase-1" evidence="1">
    <location>
        <begin position="41"/>
        <end position="286"/>
    </location>
</feature>
<evidence type="ECO:0000313" key="3">
    <source>
        <dbReference type="Proteomes" id="UP000002010"/>
    </source>
</evidence>
<dbReference type="GO" id="GO:0016020">
    <property type="term" value="C:membrane"/>
    <property type="evidence" value="ECO:0007669"/>
    <property type="project" value="TreeGrafter"/>
</dbReference>
<dbReference type="Gene3D" id="3.40.50.1820">
    <property type="entry name" value="alpha/beta hydrolase"/>
    <property type="match status" value="1"/>
</dbReference>
<proteinExistence type="predicted"/>
<dbReference type="Proteomes" id="UP000002010">
    <property type="component" value="Chromosome"/>
</dbReference>
<protein>
    <submittedName>
        <fullName evidence="2">Probable hydrolase</fullName>
    </submittedName>
</protein>
<dbReference type="InterPro" id="IPR050266">
    <property type="entry name" value="AB_hydrolase_sf"/>
</dbReference>
<dbReference type="SUPFAM" id="SSF53474">
    <property type="entry name" value="alpha/beta-Hydrolases"/>
    <property type="match status" value="1"/>
</dbReference>
<dbReference type="InterPro" id="IPR029058">
    <property type="entry name" value="AB_hydrolase_fold"/>
</dbReference>
<dbReference type="HOGENOM" id="CLU_020336_13_5_4"/>